<sequence>MKRHQPSAQTRSSFHKVFLQTNKALLITLMFGCMATTSFVSCKDDEEDKGTVGDTEFKQKMRDFVISISQYAKAANPTFNIIPQNGIELVSTNGDNSGAPHTAYLNAIDANGQEDLWYGYDNDDQATPSDVRTYLKELLDISKNAGNTILVTDYCSTTSNIEDSYLQNSNAGYVSFAATQRELNVIPTVPNPIHGENNAVVTSLSQVKNFLYLINPADFPTKTDFINAVKATNYDLLIMDLFFTDGTAFTEAEVAQLKSKANGGKRLVISYMSIGEAENYRYYWQAAWNTTKPPWMDAENPDWPGNFKVKYWDPEWQHIIFGNDQSYLKKILTAGFDGVYLDIIDAFEVYE</sequence>
<dbReference type="SUPFAM" id="SSF51445">
    <property type="entry name" value="(Trans)glycosidases"/>
    <property type="match status" value="2"/>
</dbReference>
<keyword evidence="3" id="KW-1185">Reference proteome</keyword>
<organism evidence="2 3">
    <name type="scientific">Chryseolinea serpens</name>
    <dbReference type="NCBI Taxonomy" id="947013"/>
    <lineage>
        <taxon>Bacteria</taxon>
        <taxon>Pseudomonadati</taxon>
        <taxon>Bacteroidota</taxon>
        <taxon>Cytophagia</taxon>
        <taxon>Cytophagales</taxon>
        <taxon>Fulvivirgaceae</taxon>
        <taxon>Chryseolinea</taxon>
    </lineage>
</organism>
<dbReference type="InterPro" id="IPR013785">
    <property type="entry name" value="Aldolase_TIM"/>
</dbReference>
<dbReference type="Pfam" id="PF03537">
    <property type="entry name" value="Glyco_hydro_114"/>
    <property type="match status" value="1"/>
</dbReference>
<dbReference type="PANTHER" id="PTHR35882:SF2">
    <property type="entry name" value="PELA"/>
    <property type="match status" value="1"/>
</dbReference>
<gene>
    <name evidence="2" type="ORF">SAMN04488109_2677</name>
</gene>
<protein>
    <recommendedName>
        <fullName evidence="1">Glycoside-hydrolase family GH114 TIM-barrel domain-containing protein</fullName>
    </recommendedName>
</protein>
<evidence type="ECO:0000259" key="1">
    <source>
        <dbReference type="Pfam" id="PF03537"/>
    </source>
</evidence>
<dbReference type="InterPro" id="IPR016062">
    <property type="entry name" value="TM1410-rel"/>
</dbReference>
<dbReference type="Proteomes" id="UP000184212">
    <property type="component" value="Unassembled WGS sequence"/>
</dbReference>
<reference evidence="2 3" key="1">
    <citation type="submission" date="2016-11" db="EMBL/GenBank/DDBJ databases">
        <authorList>
            <person name="Jaros S."/>
            <person name="Januszkiewicz K."/>
            <person name="Wedrychowicz H."/>
        </authorList>
    </citation>
    <scope>NUCLEOTIDE SEQUENCE [LARGE SCALE GENOMIC DNA]</scope>
    <source>
        <strain evidence="2 3">DSM 24574</strain>
    </source>
</reference>
<dbReference type="Gene3D" id="3.20.20.70">
    <property type="entry name" value="Aldolase class I"/>
    <property type="match status" value="2"/>
</dbReference>
<evidence type="ECO:0000313" key="2">
    <source>
        <dbReference type="EMBL" id="SHG96814.1"/>
    </source>
</evidence>
<dbReference type="EMBL" id="FQWQ01000001">
    <property type="protein sequence ID" value="SHG96814.1"/>
    <property type="molecule type" value="Genomic_DNA"/>
</dbReference>
<name>A0A1M5P4Q7_9BACT</name>
<feature type="domain" description="Glycoside-hydrolase family GH114 TIM-barrel" evidence="1">
    <location>
        <begin position="232"/>
        <end position="348"/>
    </location>
</feature>
<dbReference type="PANTHER" id="PTHR35882">
    <property type="entry name" value="PELA"/>
    <property type="match status" value="1"/>
</dbReference>
<dbReference type="PRINTS" id="PR01545">
    <property type="entry name" value="THEMAYE10DUF"/>
</dbReference>
<dbReference type="InterPro" id="IPR017853">
    <property type="entry name" value="GH"/>
</dbReference>
<accession>A0A1M5P4Q7</accession>
<evidence type="ECO:0000313" key="3">
    <source>
        <dbReference type="Proteomes" id="UP000184212"/>
    </source>
</evidence>
<dbReference type="InterPro" id="IPR004352">
    <property type="entry name" value="GH114_TIM-barrel"/>
</dbReference>
<dbReference type="STRING" id="947013.SAMN04488109_2677"/>
<proteinExistence type="predicted"/>
<dbReference type="AlphaFoldDB" id="A0A1M5P4Q7"/>